<reference evidence="11 12" key="1">
    <citation type="journal article" date="2021" name="Hortic Res">
        <title>The domestication of Cucurbita argyrosperma as revealed by the genome of its wild relative.</title>
        <authorList>
            <person name="Barrera-Redondo J."/>
            <person name="Sanchez-de la Vega G."/>
            <person name="Aguirre-Liguori J.A."/>
            <person name="Castellanos-Morales G."/>
            <person name="Gutierrez-Guerrero Y.T."/>
            <person name="Aguirre-Dugua X."/>
            <person name="Aguirre-Planter E."/>
            <person name="Tenaillon M.I."/>
            <person name="Lira-Saade R."/>
            <person name="Eguiarte L.E."/>
        </authorList>
    </citation>
    <scope>NUCLEOTIDE SEQUENCE [LARGE SCALE GENOMIC DNA]</scope>
    <source>
        <strain evidence="11">JBR-2021</strain>
    </source>
</reference>
<dbReference type="InterPro" id="IPR025322">
    <property type="entry name" value="PADRE_dom"/>
</dbReference>
<evidence type="ECO:0000256" key="6">
    <source>
        <dbReference type="ARBA" id="ARBA00022679"/>
    </source>
</evidence>
<dbReference type="PROSITE" id="PS51186">
    <property type="entry name" value="GNAT"/>
    <property type="match status" value="1"/>
</dbReference>
<dbReference type="InterPro" id="IPR010167">
    <property type="entry name" value="NH2A_AcTrfase"/>
</dbReference>
<dbReference type="CDD" id="cd04237">
    <property type="entry name" value="AAK_NAGS-ABP"/>
    <property type="match status" value="1"/>
</dbReference>
<evidence type="ECO:0000256" key="1">
    <source>
        <dbReference type="ARBA" id="ARBA00004925"/>
    </source>
</evidence>
<dbReference type="AlphaFoldDB" id="A0AAV6NY34"/>
<evidence type="ECO:0000256" key="7">
    <source>
        <dbReference type="ARBA" id="ARBA00023315"/>
    </source>
</evidence>
<evidence type="ECO:0000256" key="5">
    <source>
        <dbReference type="ARBA" id="ARBA00022605"/>
    </source>
</evidence>
<evidence type="ECO:0000256" key="4">
    <source>
        <dbReference type="ARBA" id="ARBA00022571"/>
    </source>
</evidence>
<gene>
    <name evidence="11" type="primary">NAGS2</name>
    <name evidence="11" type="ORF">SDJN03_04730</name>
</gene>
<comment type="catalytic activity">
    <reaction evidence="8">
        <text>L-glutamate + acetyl-CoA = N-acetyl-L-glutamate + CoA + H(+)</text>
        <dbReference type="Rhea" id="RHEA:24292"/>
        <dbReference type="ChEBI" id="CHEBI:15378"/>
        <dbReference type="ChEBI" id="CHEBI:29985"/>
        <dbReference type="ChEBI" id="CHEBI:44337"/>
        <dbReference type="ChEBI" id="CHEBI:57287"/>
        <dbReference type="ChEBI" id="CHEBI:57288"/>
        <dbReference type="EC" id="2.3.1.1"/>
    </reaction>
</comment>
<comment type="similarity">
    <text evidence="2">Belongs to the acetyltransferase family. ArgA subfamily.</text>
</comment>
<dbReference type="PANTHER" id="PTHR30602:SF12">
    <property type="entry name" value="AMINO-ACID ACETYLTRANSFERASE NAGS1, CHLOROPLASTIC-RELATED"/>
    <property type="match status" value="1"/>
</dbReference>
<proteinExistence type="inferred from homology"/>
<dbReference type="GO" id="GO:0004042">
    <property type="term" value="F:L-glutamate N-acetyltransferase activity"/>
    <property type="evidence" value="ECO:0007669"/>
    <property type="project" value="InterPro"/>
</dbReference>
<dbReference type="Pfam" id="PF00696">
    <property type="entry name" value="AA_kinase"/>
    <property type="match status" value="1"/>
</dbReference>
<dbReference type="PANTHER" id="PTHR30602">
    <property type="entry name" value="AMINO-ACID ACETYLTRANSFERASE"/>
    <property type="match status" value="1"/>
</dbReference>
<feature type="non-terminal residue" evidence="11">
    <location>
        <position position="1"/>
    </location>
</feature>
<dbReference type="EC" id="2.3.1.1" evidence="3"/>
<evidence type="ECO:0000256" key="2">
    <source>
        <dbReference type="ARBA" id="ARBA00009145"/>
    </source>
</evidence>
<evidence type="ECO:0000256" key="9">
    <source>
        <dbReference type="SAM" id="MobiDB-lite"/>
    </source>
</evidence>
<comment type="caution">
    <text evidence="11">The sequence shown here is derived from an EMBL/GenBank/DDBJ whole genome shotgun (WGS) entry which is preliminary data.</text>
</comment>
<feature type="region of interest" description="Disordered" evidence="9">
    <location>
        <begin position="113"/>
        <end position="150"/>
    </location>
</feature>
<dbReference type="GO" id="GO:0005737">
    <property type="term" value="C:cytoplasm"/>
    <property type="evidence" value="ECO:0007669"/>
    <property type="project" value="InterPro"/>
</dbReference>
<keyword evidence="7" id="KW-0012">Acyltransferase</keyword>
<name>A0AAV6NY34_9ROSI</name>
<dbReference type="Proteomes" id="UP000685013">
    <property type="component" value="Chromosome 3"/>
</dbReference>
<evidence type="ECO:0000259" key="10">
    <source>
        <dbReference type="PROSITE" id="PS51186"/>
    </source>
</evidence>
<dbReference type="InterPro" id="IPR000182">
    <property type="entry name" value="GNAT_dom"/>
</dbReference>
<dbReference type="InterPro" id="IPR001048">
    <property type="entry name" value="Asp/Glu/Uridylate_kinase"/>
</dbReference>
<dbReference type="EMBL" id="JAGKQH010000003">
    <property type="protein sequence ID" value="KAG6604121.1"/>
    <property type="molecule type" value="Genomic_DNA"/>
</dbReference>
<keyword evidence="12" id="KW-1185">Reference proteome</keyword>
<evidence type="ECO:0000313" key="11">
    <source>
        <dbReference type="EMBL" id="KAG6604121.1"/>
    </source>
</evidence>
<dbReference type="CDD" id="cd04301">
    <property type="entry name" value="NAT_SF"/>
    <property type="match status" value="1"/>
</dbReference>
<comment type="pathway">
    <text evidence="1">Amino-acid biosynthesis; L-arginine biosynthesis; N(2)-acetyl-L-ornithine from L-glutamate: step 1/4.</text>
</comment>
<keyword evidence="4" id="KW-0055">Arginine biosynthesis</keyword>
<keyword evidence="6" id="KW-0808">Transferase</keyword>
<feature type="domain" description="N-acetyltransferase" evidence="10">
    <location>
        <begin position="630"/>
        <end position="778"/>
    </location>
</feature>
<dbReference type="Pfam" id="PF14009">
    <property type="entry name" value="PADRE"/>
    <property type="match status" value="1"/>
</dbReference>
<dbReference type="HAMAP" id="MF_01105">
    <property type="entry name" value="N_acetyl_glu_synth"/>
    <property type="match status" value="1"/>
</dbReference>
<feature type="compositionally biased region" description="Gly residues" evidence="9">
    <location>
        <begin position="141"/>
        <end position="150"/>
    </location>
</feature>
<keyword evidence="5" id="KW-0028">Amino-acid biosynthesis</keyword>
<dbReference type="Pfam" id="PF00583">
    <property type="entry name" value="Acetyltransf_1"/>
    <property type="match status" value="1"/>
</dbReference>
<evidence type="ECO:0000256" key="8">
    <source>
        <dbReference type="ARBA" id="ARBA00048372"/>
    </source>
</evidence>
<accession>A0AAV6NY34</accession>
<dbReference type="GO" id="GO:0006526">
    <property type="term" value="P:L-arginine biosynthetic process"/>
    <property type="evidence" value="ECO:0007669"/>
    <property type="project" value="UniProtKB-KW"/>
</dbReference>
<protein>
    <recommendedName>
        <fullName evidence="3">amino-acid N-acetyltransferase</fullName>
        <ecNumber evidence="3">2.3.1.1</ecNumber>
    </recommendedName>
</protein>
<organism evidence="11 12">
    <name type="scientific">Cucurbita argyrosperma subsp. sororia</name>
    <dbReference type="NCBI Taxonomy" id="37648"/>
    <lineage>
        <taxon>Eukaryota</taxon>
        <taxon>Viridiplantae</taxon>
        <taxon>Streptophyta</taxon>
        <taxon>Embryophyta</taxon>
        <taxon>Tracheophyta</taxon>
        <taxon>Spermatophyta</taxon>
        <taxon>Magnoliopsida</taxon>
        <taxon>eudicotyledons</taxon>
        <taxon>Gunneridae</taxon>
        <taxon>Pentapetalae</taxon>
        <taxon>rosids</taxon>
        <taxon>fabids</taxon>
        <taxon>Cucurbitales</taxon>
        <taxon>Cucurbitaceae</taxon>
        <taxon>Cucurbiteae</taxon>
        <taxon>Cucurbita</taxon>
    </lineage>
</organism>
<dbReference type="InterPro" id="IPR033719">
    <property type="entry name" value="NAGS_kin"/>
</dbReference>
<evidence type="ECO:0000256" key="3">
    <source>
        <dbReference type="ARBA" id="ARBA00012697"/>
    </source>
</evidence>
<evidence type="ECO:0000313" key="12">
    <source>
        <dbReference type="Proteomes" id="UP000685013"/>
    </source>
</evidence>
<sequence>MGNCQAAEAATVVIHHPGNHKIERIYWSVSAHEVMNSNPGHYVALLLTSSTFNSQNGNPIKQLKLLRPDDTLLIGHVYRLISFEDVLKEFAAKKCVKLGKLLREGGALSVGMKIKPSDSASNSSQNHRKPERRLESSIAGSSGGGGGGGQRTAAAVAVAVAMATPTSRTWVFPKSNYWKNWSDFKAVGVERGCRENYLRRTVQDPTCHESGKRKWNWGLAAVRGGKRGEAKNDAYDKVPEEDRRFIEEFRDAYPYIFSHIGRTFVVVISAEIVASPRLHALLKDIAFLHHLGIRFILVPGTHVLIDKLLAERGSKPNFVGQYRVTDNQSLAAAMEAAGGIRVMIEAKLSPGPSICNIRRHGDSRRWHEVGVSVVSGNFLAAKRRGVVDGVDYGATGEVKKVDVARMRERLDGGCIVILSNLGYSSSGEVLNCNTYEVATACALAIGADKLICIIDGPILDETGRHISFLTLQEADKLIRERAKQCEIAANYVKVVGKEGFTHSNHYINDDSNGGIHHTPTFPNGVGFGSHHVPVFQNGVGFGHGSGLWSSEQGFPIGGERNSHLNGYLSELAAAAFVCRGGVQRVHLLDGTIGGVLLLELFKRDGMGTMAIFDPLTDMNNELFVSSDRYEGTRMASVSDLRGIRQIIQPLEMAGTLVPRTDEELLESLDSFVVVEREGQIIACAALFPFFEERCGEIAAIAVSAECRGQGQGDKLLDYMEKKAASLGLDRLFLLTTRTADWFVRRGFSECSFESIPEKRRRRINLSRKSKYYMKKLLPDRNRIGSVDRALG</sequence>